<evidence type="ECO:0000259" key="3">
    <source>
        <dbReference type="Pfam" id="PF16220"/>
    </source>
</evidence>
<dbReference type="KEGG" id="sclo:SCLO_1003510"/>
<evidence type="ECO:0000313" key="4">
    <source>
        <dbReference type="EMBL" id="BAV63391.1"/>
    </source>
</evidence>
<sequence>MRSDAIRWLMLLREEPEDEALAAEFEAWRKADPAHAAAWDSANETFAAIGDTPPAYSHYWRESAAPPIAVSRPGAGRRWTRALRRRPVAWVAGLAAACIALMAAPDIDLRLRADHLTGAGRIDSVALADGSRVALGPDSAIQVAYSGNARAVRLLAGQAWFEVAPDARRPFTVRARDITTTVLGTGFDVRMIGGRTSVSVGHGRVEVRDDGVVPARARTLDAGQWVRIGEDKAIVSGAGRVDLAGGWRKGEVQVIDRTIAEVIDEIRPWYSGKIVLANRALGKQRVTGVYKIGDPGAALQALVTPHGGSVRRVTPWLLIVSGA</sequence>
<feature type="domain" description="FecR N-terminal" evidence="3">
    <location>
        <begin position="5"/>
        <end position="42"/>
    </location>
</feature>
<dbReference type="Pfam" id="PF16220">
    <property type="entry name" value="DUF4880"/>
    <property type="match status" value="1"/>
</dbReference>
<proteinExistence type="predicted"/>
<dbReference type="AlphaFoldDB" id="A0A1E1EYT2"/>
<accession>A0A1E1EYT2</accession>
<keyword evidence="1" id="KW-1133">Transmembrane helix</keyword>
<dbReference type="Pfam" id="PF04773">
    <property type="entry name" value="FecR"/>
    <property type="match status" value="1"/>
</dbReference>
<dbReference type="InterPro" id="IPR012373">
    <property type="entry name" value="Ferrdict_sens_TM"/>
</dbReference>
<keyword evidence="1" id="KW-0472">Membrane</keyword>
<feature type="transmembrane region" description="Helical" evidence="1">
    <location>
        <begin position="87"/>
        <end position="104"/>
    </location>
</feature>
<evidence type="ECO:0000259" key="2">
    <source>
        <dbReference type="Pfam" id="PF04773"/>
    </source>
</evidence>
<dbReference type="PIRSF" id="PIRSF018266">
    <property type="entry name" value="FecR"/>
    <property type="match status" value="1"/>
</dbReference>
<feature type="domain" description="FecR protein" evidence="2">
    <location>
        <begin position="115"/>
        <end position="206"/>
    </location>
</feature>
<dbReference type="InterPro" id="IPR032623">
    <property type="entry name" value="FecR_N"/>
</dbReference>
<dbReference type="Proteomes" id="UP000218272">
    <property type="component" value="Chromosome SCLO_1"/>
</dbReference>
<evidence type="ECO:0000256" key="1">
    <source>
        <dbReference type="SAM" id="Phobius"/>
    </source>
</evidence>
<dbReference type="GO" id="GO:0016989">
    <property type="term" value="F:sigma factor antagonist activity"/>
    <property type="evidence" value="ECO:0007669"/>
    <property type="project" value="TreeGrafter"/>
</dbReference>
<protein>
    <submittedName>
        <fullName evidence="4">Uncharacterized protein</fullName>
    </submittedName>
</protein>
<dbReference type="PANTHER" id="PTHR30273">
    <property type="entry name" value="PERIPLASMIC SIGNAL SENSOR AND SIGMA FACTOR ACTIVATOR FECR-RELATED"/>
    <property type="match status" value="1"/>
</dbReference>
<reference evidence="4 5" key="1">
    <citation type="submission" date="2016-10" db="EMBL/GenBank/DDBJ databases">
        <title>Complete Genome Sequence of the Nonylphenol-Degrading Bacterium Sphingobium cloacae JCM 10874T.</title>
        <authorList>
            <person name="Ootsuka M."/>
            <person name="Nishizawa T."/>
            <person name="Ohta H."/>
        </authorList>
    </citation>
    <scope>NUCLEOTIDE SEQUENCE [LARGE SCALE GENOMIC DNA]</scope>
    <source>
        <strain evidence="4 5">JCM 10874</strain>
    </source>
</reference>
<dbReference type="Gene3D" id="2.60.120.1440">
    <property type="match status" value="1"/>
</dbReference>
<evidence type="ECO:0000313" key="5">
    <source>
        <dbReference type="Proteomes" id="UP000218272"/>
    </source>
</evidence>
<keyword evidence="1" id="KW-0812">Transmembrane</keyword>
<organism evidence="4 5">
    <name type="scientific">Sphingobium cloacae</name>
    <dbReference type="NCBI Taxonomy" id="120107"/>
    <lineage>
        <taxon>Bacteria</taxon>
        <taxon>Pseudomonadati</taxon>
        <taxon>Pseudomonadota</taxon>
        <taxon>Alphaproteobacteria</taxon>
        <taxon>Sphingomonadales</taxon>
        <taxon>Sphingomonadaceae</taxon>
        <taxon>Sphingobium</taxon>
    </lineage>
</organism>
<gene>
    <name evidence="4" type="ORF">SCLO_1003510</name>
</gene>
<keyword evidence="5" id="KW-1185">Reference proteome</keyword>
<dbReference type="PANTHER" id="PTHR30273:SF2">
    <property type="entry name" value="PROTEIN FECR"/>
    <property type="match status" value="1"/>
</dbReference>
<name>A0A1E1EYT2_9SPHN</name>
<dbReference type="EMBL" id="AP017655">
    <property type="protein sequence ID" value="BAV63391.1"/>
    <property type="molecule type" value="Genomic_DNA"/>
</dbReference>
<dbReference type="InterPro" id="IPR006860">
    <property type="entry name" value="FecR"/>
</dbReference>